<dbReference type="PANTHER" id="PTHR47756">
    <property type="entry name" value="BLL6612 PROTEIN-RELATED"/>
    <property type="match status" value="1"/>
</dbReference>
<dbReference type="SUPFAM" id="SSF88659">
    <property type="entry name" value="Sigma3 and sigma4 domains of RNA polymerase sigma factors"/>
    <property type="match status" value="1"/>
</dbReference>
<dbReference type="NCBIfam" id="TIGR02937">
    <property type="entry name" value="sigma70-ECF"/>
    <property type="match status" value="1"/>
</dbReference>
<organism evidence="8 9">
    <name type="scientific">Nocardioides nanhaiensis</name>
    <dbReference type="NCBI Taxonomy" id="1476871"/>
    <lineage>
        <taxon>Bacteria</taxon>
        <taxon>Bacillati</taxon>
        <taxon>Actinomycetota</taxon>
        <taxon>Actinomycetes</taxon>
        <taxon>Propionibacteriales</taxon>
        <taxon>Nocardioidaceae</taxon>
        <taxon>Nocardioides</taxon>
    </lineage>
</organism>
<keyword evidence="3" id="KW-0731">Sigma factor</keyword>
<keyword evidence="4" id="KW-0804">Transcription</keyword>
<feature type="domain" description="RNA polymerase sigma-70 region 2" evidence="5">
    <location>
        <begin position="17"/>
        <end position="84"/>
    </location>
</feature>
<dbReference type="Proteomes" id="UP001500621">
    <property type="component" value="Unassembled WGS sequence"/>
</dbReference>
<dbReference type="Gene3D" id="1.10.1740.10">
    <property type="match status" value="1"/>
</dbReference>
<keyword evidence="9" id="KW-1185">Reference proteome</keyword>
<protein>
    <submittedName>
        <fullName evidence="8">Sigma-70 family RNA polymerase sigma factor</fullName>
    </submittedName>
</protein>
<dbReference type="InterPro" id="IPR036388">
    <property type="entry name" value="WH-like_DNA-bd_sf"/>
</dbReference>
<dbReference type="Pfam" id="PF08281">
    <property type="entry name" value="Sigma70_r4_2"/>
    <property type="match status" value="1"/>
</dbReference>
<dbReference type="InterPro" id="IPR013249">
    <property type="entry name" value="RNA_pol_sigma70_r4_t2"/>
</dbReference>
<comment type="caution">
    <text evidence="8">The sequence shown here is derived from an EMBL/GenBank/DDBJ whole genome shotgun (WGS) entry which is preliminary data.</text>
</comment>
<feature type="domain" description="RNA polymerase sigma factor 70 region 4 type 2" evidence="6">
    <location>
        <begin position="120"/>
        <end position="171"/>
    </location>
</feature>
<dbReference type="Pfam" id="PF20239">
    <property type="entry name" value="DUF6596"/>
    <property type="match status" value="1"/>
</dbReference>
<evidence type="ECO:0000256" key="1">
    <source>
        <dbReference type="ARBA" id="ARBA00010641"/>
    </source>
</evidence>
<dbReference type="Pfam" id="PF04542">
    <property type="entry name" value="Sigma70_r2"/>
    <property type="match status" value="1"/>
</dbReference>
<dbReference type="InterPro" id="IPR014284">
    <property type="entry name" value="RNA_pol_sigma-70_dom"/>
</dbReference>
<accession>A0ABP8WE02</accession>
<evidence type="ECO:0000256" key="3">
    <source>
        <dbReference type="ARBA" id="ARBA00023082"/>
    </source>
</evidence>
<dbReference type="InterPro" id="IPR013325">
    <property type="entry name" value="RNA_pol_sigma_r2"/>
</dbReference>
<evidence type="ECO:0000313" key="9">
    <source>
        <dbReference type="Proteomes" id="UP001500621"/>
    </source>
</evidence>
<dbReference type="InterPro" id="IPR013324">
    <property type="entry name" value="RNA_pol_sigma_r3/r4-like"/>
</dbReference>
<dbReference type="Gene3D" id="1.10.10.10">
    <property type="entry name" value="Winged helix-like DNA-binding domain superfamily/Winged helix DNA-binding domain"/>
    <property type="match status" value="1"/>
</dbReference>
<dbReference type="PANTHER" id="PTHR47756:SF2">
    <property type="entry name" value="BLL6612 PROTEIN"/>
    <property type="match status" value="1"/>
</dbReference>
<reference evidence="9" key="1">
    <citation type="journal article" date="2019" name="Int. J. Syst. Evol. Microbiol.">
        <title>The Global Catalogue of Microorganisms (GCM) 10K type strain sequencing project: providing services to taxonomists for standard genome sequencing and annotation.</title>
        <authorList>
            <consortium name="The Broad Institute Genomics Platform"/>
            <consortium name="The Broad Institute Genome Sequencing Center for Infectious Disease"/>
            <person name="Wu L."/>
            <person name="Ma J."/>
        </authorList>
    </citation>
    <scope>NUCLEOTIDE SEQUENCE [LARGE SCALE GENOMIC DNA]</scope>
    <source>
        <strain evidence="9">JCM 18127</strain>
    </source>
</reference>
<evidence type="ECO:0000259" key="5">
    <source>
        <dbReference type="Pfam" id="PF04542"/>
    </source>
</evidence>
<evidence type="ECO:0000259" key="7">
    <source>
        <dbReference type="Pfam" id="PF20239"/>
    </source>
</evidence>
<gene>
    <name evidence="8" type="ORF">GCM10023226_27150</name>
</gene>
<feature type="domain" description="DUF6596" evidence="7">
    <location>
        <begin position="189"/>
        <end position="289"/>
    </location>
</feature>
<dbReference type="InterPro" id="IPR046531">
    <property type="entry name" value="DUF6596"/>
</dbReference>
<comment type="similarity">
    <text evidence="1">Belongs to the sigma-70 factor family. ECF subfamily.</text>
</comment>
<evidence type="ECO:0000256" key="4">
    <source>
        <dbReference type="ARBA" id="ARBA00023163"/>
    </source>
</evidence>
<sequence length="418" mass="45051">MPDDPTPAHETEALATLVRESGRDVLATLARQVGDLGLAEDAVQDAVLRALEAWPRDGLPPNPTAWLRLTARRRAIDLLRQARSRGAREERAVATDPELRPGWTADLEPSVLHDDLLRLLFTCCHPALPTTSRVALALRTLGGLTEPEIARALLTTTDAVAKRLVRARAKIRDAAIPYAVPPDHALPERWEGVLATVHLMLNEGYAATSGEALTRPPLVAEALRLARLLVRLQPDDAGALGLLALALLQDSRRAARVGPDGAAVLLADQDRATWDAEAIREGVELLGEALRRAGADPAGRPHRFVVQAAVAACHALAPTFEQTDWAAIVSWYDVLLRLDPSPVVALNRAVAVAHADDASTGLALVDAIEGLQDYPYWHAARAVLLRRLGRDDEAAEADAVAARLPVSRPVLQRLDGRT</sequence>
<dbReference type="InterPro" id="IPR007627">
    <property type="entry name" value="RNA_pol_sigma70_r2"/>
</dbReference>
<dbReference type="RefSeq" id="WP_345266671.1">
    <property type="nucleotide sequence ID" value="NZ_BAABIM010000002.1"/>
</dbReference>
<evidence type="ECO:0000259" key="6">
    <source>
        <dbReference type="Pfam" id="PF08281"/>
    </source>
</evidence>
<keyword evidence="2" id="KW-0805">Transcription regulation</keyword>
<proteinExistence type="inferred from homology"/>
<evidence type="ECO:0000313" key="8">
    <source>
        <dbReference type="EMBL" id="GAA4687845.1"/>
    </source>
</evidence>
<evidence type="ECO:0000256" key="2">
    <source>
        <dbReference type="ARBA" id="ARBA00023015"/>
    </source>
</evidence>
<dbReference type="SUPFAM" id="SSF88946">
    <property type="entry name" value="Sigma2 domain of RNA polymerase sigma factors"/>
    <property type="match status" value="1"/>
</dbReference>
<name>A0ABP8WE02_9ACTN</name>
<dbReference type="EMBL" id="BAABIM010000002">
    <property type="protein sequence ID" value="GAA4687845.1"/>
    <property type="molecule type" value="Genomic_DNA"/>
</dbReference>